<dbReference type="InterPro" id="IPR037045">
    <property type="entry name" value="S8pro/Inhibitor_I9_sf"/>
</dbReference>
<evidence type="ECO:0000313" key="3">
    <source>
        <dbReference type="Proteomes" id="UP000189911"/>
    </source>
</evidence>
<dbReference type="EMBL" id="LT598447">
    <property type="protein sequence ID" value="SCV05239.1"/>
    <property type="molecule type" value="Genomic_DNA"/>
</dbReference>
<dbReference type="Proteomes" id="UP000189911">
    <property type="component" value="Chromosome H"/>
</dbReference>
<protein>
    <submittedName>
        <fullName evidence="2">LANO_0H03114g1_1</fullName>
    </submittedName>
</protein>
<gene>
    <name evidence="2" type="ORF">LANO_0H03114G</name>
</gene>
<keyword evidence="3" id="KW-1185">Reference proteome</keyword>
<dbReference type="SUPFAM" id="SSF54897">
    <property type="entry name" value="Protease propeptides/inhibitors"/>
    <property type="match status" value="1"/>
</dbReference>
<dbReference type="InterPro" id="IPR052471">
    <property type="entry name" value="PBI_I9"/>
</dbReference>
<dbReference type="OrthoDB" id="5518345at2759"/>
<dbReference type="GO" id="GO:0042144">
    <property type="term" value="P:vacuole fusion, non-autophagic"/>
    <property type="evidence" value="ECO:0007669"/>
    <property type="project" value="TreeGrafter"/>
</dbReference>
<name>A0A1G4KL86_9SACH</name>
<dbReference type="Gene3D" id="3.30.70.80">
    <property type="entry name" value="Peptidase S8 propeptide/proteinase inhibitor I9"/>
    <property type="match status" value="1"/>
</dbReference>
<proteinExistence type="inferred from homology"/>
<dbReference type="GO" id="GO:0004866">
    <property type="term" value="F:endopeptidase inhibitor activity"/>
    <property type="evidence" value="ECO:0007669"/>
    <property type="project" value="TreeGrafter"/>
</dbReference>
<dbReference type="PANTHER" id="PTHR28288">
    <property type="entry name" value="PROTEASE B INHIBITOR 2"/>
    <property type="match status" value="1"/>
</dbReference>
<evidence type="ECO:0000313" key="2">
    <source>
        <dbReference type="EMBL" id="SCV05239.1"/>
    </source>
</evidence>
<reference evidence="3" key="1">
    <citation type="submission" date="2016-03" db="EMBL/GenBank/DDBJ databases">
        <authorList>
            <person name="Devillers Hugo."/>
        </authorList>
    </citation>
    <scope>NUCLEOTIDE SEQUENCE [LARGE SCALE GENOMIC DNA]</scope>
</reference>
<organism evidence="2 3">
    <name type="scientific">Lachancea nothofagi CBS 11611</name>
    <dbReference type="NCBI Taxonomy" id="1266666"/>
    <lineage>
        <taxon>Eukaryota</taxon>
        <taxon>Fungi</taxon>
        <taxon>Dikarya</taxon>
        <taxon>Ascomycota</taxon>
        <taxon>Saccharomycotina</taxon>
        <taxon>Saccharomycetes</taxon>
        <taxon>Saccharomycetales</taxon>
        <taxon>Saccharomycetaceae</taxon>
        <taxon>Lachancea</taxon>
    </lineage>
</organism>
<accession>A0A1G4KL86</accession>
<dbReference type="PANTHER" id="PTHR28288:SF2">
    <property type="entry name" value="PROTEASE B INHIBITOR 2"/>
    <property type="match status" value="1"/>
</dbReference>
<sequence>MAYATSTDHAKSYILTLDENQAAWKGKLDDLKSLIKQTGGRITHEYSLVKGFSMELPSDRSKGIVEKLESFAEKLKCKLHIEEDQEVHTFSGHGSFN</sequence>
<evidence type="ECO:0000256" key="1">
    <source>
        <dbReference type="ARBA" id="ARBA00038069"/>
    </source>
</evidence>
<comment type="similarity">
    <text evidence="1">Belongs to the protease inhibitor I9 family.</text>
</comment>
<dbReference type="AlphaFoldDB" id="A0A1G4KL86"/>